<name>A0A2W5V390_9BACT</name>
<dbReference type="GO" id="GO:0000160">
    <property type="term" value="P:phosphorelay signal transduction system"/>
    <property type="evidence" value="ECO:0007669"/>
    <property type="project" value="InterPro"/>
</dbReference>
<evidence type="ECO:0000256" key="3">
    <source>
        <dbReference type="SAM" id="MobiDB-lite"/>
    </source>
</evidence>
<reference evidence="5 6" key="1">
    <citation type="submission" date="2017-08" db="EMBL/GenBank/DDBJ databases">
        <title>Infants hospitalized years apart are colonized by the same room-sourced microbial strains.</title>
        <authorList>
            <person name="Brooks B."/>
            <person name="Olm M.R."/>
            <person name="Firek B.A."/>
            <person name="Baker R."/>
            <person name="Thomas B.C."/>
            <person name="Morowitz M.J."/>
            <person name="Banfield J.F."/>
        </authorList>
    </citation>
    <scope>NUCLEOTIDE SEQUENCE [LARGE SCALE GENOMIC DNA]</scope>
    <source>
        <strain evidence="5">S2_003_000_R2_14</strain>
    </source>
</reference>
<dbReference type="SUPFAM" id="SSF52172">
    <property type="entry name" value="CheY-like"/>
    <property type="match status" value="1"/>
</dbReference>
<dbReference type="InterPro" id="IPR025497">
    <property type="entry name" value="PatA-like_N"/>
</dbReference>
<feature type="compositionally biased region" description="Pro residues" evidence="3">
    <location>
        <begin position="183"/>
        <end position="193"/>
    </location>
</feature>
<evidence type="ECO:0000313" key="5">
    <source>
        <dbReference type="EMBL" id="PZR04431.1"/>
    </source>
</evidence>
<dbReference type="AlphaFoldDB" id="A0A2W5V390"/>
<dbReference type="InterPro" id="IPR037257">
    <property type="entry name" value="T2SS_E_N_sf"/>
</dbReference>
<evidence type="ECO:0000256" key="1">
    <source>
        <dbReference type="ARBA" id="ARBA00022553"/>
    </source>
</evidence>
<dbReference type="PROSITE" id="PS50110">
    <property type="entry name" value="RESPONSE_REGULATORY"/>
    <property type="match status" value="1"/>
</dbReference>
<feature type="domain" description="Response regulatory" evidence="4">
    <location>
        <begin position="4"/>
        <end position="120"/>
    </location>
</feature>
<accession>A0A2W5V390</accession>
<feature type="modified residue" description="4-aspartylphosphate" evidence="2">
    <location>
        <position position="53"/>
    </location>
</feature>
<dbReference type="SMART" id="SM00448">
    <property type="entry name" value="REC"/>
    <property type="match status" value="1"/>
</dbReference>
<dbReference type="InterPro" id="IPR050595">
    <property type="entry name" value="Bact_response_regulator"/>
</dbReference>
<keyword evidence="1 2" id="KW-0597">Phosphoprotein</keyword>
<organism evidence="5 6">
    <name type="scientific">Archangium gephyra</name>
    <dbReference type="NCBI Taxonomy" id="48"/>
    <lineage>
        <taxon>Bacteria</taxon>
        <taxon>Pseudomonadati</taxon>
        <taxon>Myxococcota</taxon>
        <taxon>Myxococcia</taxon>
        <taxon>Myxococcales</taxon>
        <taxon>Cystobacterineae</taxon>
        <taxon>Archangiaceae</taxon>
        <taxon>Archangium</taxon>
    </lineage>
</organism>
<comment type="caution">
    <text evidence="5">The sequence shown here is derived from an EMBL/GenBank/DDBJ whole genome shotgun (WGS) entry which is preliminary data.</text>
</comment>
<proteinExistence type="predicted"/>
<evidence type="ECO:0000259" key="4">
    <source>
        <dbReference type="PROSITE" id="PS50110"/>
    </source>
</evidence>
<evidence type="ECO:0000313" key="6">
    <source>
        <dbReference type="Proteomes" id="UP000249061"/>
    </source>
</evidence>
<feature type="region of interest" description="Disordered" evidence="3">
    <location>
        <begin position="177"/>
        <end position="211"/>
    </location>
</feature>
<dbReference type="Gene3D" id="3.40.50.2300">
    <property type="match status" value="1"/>
</dbReference>
<sequence length="437" mass="47750">MSPTILVVDDNKELVALLTSLFEEAGYTVIGANKGKIAVELARSAQLSVAVIDVLLPDMMGYHVAEGLRAQKAGLPLLFMSGVFKGSKHSTEAATRFPGAKFFEKPFDAKQLLEAVRAVAPVAASARPPPPPADEFDVELDIDVDEPSDDAMELTGKIRINGGGNITAELMGSPLTAAKHVPGPIPGTRPPPSSASGIVSPSRNSRQGDLRDNLPGLISAFYLSRETGELYCQKGKVKKVVYFEAGQPVFALSNLAADRFGQFLVRVGKIKPDELQDAAVVAAQGKRRTGDVLVERGLLKDTERLYYVGQQVKAIIYSLFGWEEGKFNVSFREKARAESIKLDLFPGNLTIRGVKKLYKPERLNRIVRPEERLLPSQQPAYQLHELELEKWEAQLLPRVDGTRTNAELIAMAGKPEHQVKAFLAAMLGVQILETRET</sequence>
<dbReference type="Pfam" id="PF00072">
    <property type="entry name" value="Response_reg"/>
    <property type="match status" value="1"/>
</dbReference>
<dbReference type="InterPro" id="IPR001789">
    <property type="entry name" value="Sig_transdc_resp-reg_receiver"/>
</dbReference>
<dbReference type="Proteomes" id="UP000249061">
    <property type="component" value="Unassembled WGS sequence"/>
</dbReference>
<gene>
    <name evidence="5" type="ORF">DI536_34300</name>
</gene>
<dbReference type="EMBL" id="QFQP01000058">
    <property type="protein sequence ID" value="PZR04431.1"/>
    <property type="molecule type" value="Genomic_DNA"/>
</dbReference>
<dbReference type="PANTHER" id="PTHR44591:SF3">
    <property type="entry name" value="RESPONSE REGULATORY DOMAIN-CONTAINING PROTEIN"/>
    <property type="match status" value="1"/>
</dbReference>
<dbReference type="CDD" id="cd00156">
    <property type="entry name" value="REC"/>
    <property type="match status" value="1"/>
</dbReference>
<evidence type="ECO:0000256" key="2">
    <source>
        <dbReference type="PROSITE-ProRule" id="PRU00169"/>
    </source>
</evidence>
<feature type="compositionally biased region" description="Polar residues" evidence="3">
    <location>
        <begin position="194"/>
        <end position="205"/>
    </location>
</feature>
<protein>
    <submittedName>
        <fullName evidence="5">Two-component system response regulator</fullName>
    </submittedName>
</protein>
<dbReference type="Pfam" id="PF14332">
    <property type="entry name" value="DUF4388"/>
    <property type="match status" value="1"/>
</dbReference>
<dbReference type="InterPro" id="IPR011006">
    <property type="entry name" value="CheY-like_superfamily"/>
</dbReference>
<dbReference type="PANTHER" id="PTHR44591">
    <property type="entry name" value="STRESS RESPONSE REGULATOR PROTEIN 1"/>
    <property type="match status" value="1"/>
</dbReference>
<dbReference type="SUPFAM" id="SSF160246">
    <property type="entry name" value="EspE N-terminal domain-like"/>
    <property type="match status" value="1"/>
</dbReference>